<evidence type="ECO:0000313" key="1">
    <source>
        <dbReference type="EnsemblMetazoa" id="XP_030852690"/>
    </source>
</evidence>
<dbReference type="GeneID" id="115928839"/>
<dbReference type="AlphaFoldDB" id="A0A7M7PPX6"/>
<evidence type="ECO:0000313" key="2">
    <source>
        <dbReference type="Proteomes" id="UP000007110"/>
    </source>
</evidence>
<protein>
    <submittedName>
        <fullName evidence="1">Uncharacterized protein</fullName>
    </submittedName>
</protein>
<accession>A0A7M7PPX6</accession>
<dbReference type="EnsemblMetazoa" id="XM_030996830">
    <property type="protein sequence ID" value="XP_030852690"/>
    <property type="gene ID" value="LOC115928839"/>
</dbReference>
<dbReference type="KEGG" id="spu:115928839"/>
<sequence length="291" mass="33745">METPPRKCQVVMRKINLGEKATMHRCVVPIKRLQISNRTSLKSQRGSNKLSHVQLQKLQVLLQKLKLSKDRLDKPVVVQGDKGHREDIVEKTLLTVQLRKLRVLLNKLKPNDRCDITVTQDTKENEEKPVKSSLSNVQLLKFKVLLSKVKLNKDGSIMAHDKKNRDNMERTLSNVQLHKLKILLSKLKLSNDIQDSSIIVDKECGIVTCQHSFSAMNKKRFRVLLRRLKLNNILKGHDHTLFIDKELGFVTNPYLLPSYCRGHVCKPHHSVLKFRRSRARQCRVRIKKINL</sequence>
<name>A0A7M7PPX6_STRPU</name>
<organism evidence="1 2">
    <name type="scientific">Strongylocentrotus purpuratus</name>
    <name type="common">Purple sea urchin</name>
    <dbReference type="NCBI Taxonomy" id="7668"/>
    <lineage>
        <taxon>Eukaryota</taxon>
        <taxon>Metazoa</taxon>
        <taxon>Echinodermata</taxon>
        <taxon>Eleutherozoa</taxon>
        <taxon>Echinozoa</taxon>
        <taxon>Echinoidea</taxon>
        <taxon>Euechinoidea</taxon>
        <taxon>Echinacea</taxon>
        <taxon>Camarodonta</taxon>
        <taxon>Echinidea</taxon>
        <taxon>Strongylocentrotidae</taxon>
        <taxon>Strongylocentrotus</taxon>
    </lineage>
</organism>
<keyword evidence="2" id="KW-1185">Reference proteome</keyword>
<dbReference type="OrthoDB" id="10155976at2759"/>
<dbReference type="InParanoid" id="A0A7M7PPX6"/>
<reference evidence="2" key="1">
    <citation type="submission" date="2015-02" db="EMBL/GenBank/DDBJ databases">
        <title>Genome sequencing for Strongylocentrotus purpuratus.</title>
        <authorList>
            <person name="Murali S."/>
            <person name="Liu Y."/>
            <person name="Vee V."/>
            <person name="English A."/>
            <person name="Wang M."/>
            <person name="Skinner E."/>
            <person name="Han Y."/>
            <person name="Muzny D.M."/>
            <person name="Worley K.C."/>
            <person name="Gibbs R.A."/>
        </authorList>
    </citation>
    <scope>NUCLEOTIDE SEQUENCE</scope>
</reference>
<proteinExistence type="predicted"/>
<dbReference type="RefSeq" id="XP_030852690.1">
    <property type="nucleotide sequence ID" value="XM_030996830.1"/>
</dbReference>
<dbReference type="Proteomes" id="UP000007110">
    <property type="component" value="Unassembled WGS sequence"/>
</dbReference>
<reference evidence="1" key="2">
    <citation type="submission" date="2021-01" db="UniProtKB">
        <authorList>
            <consortium name="EnsemblMetazoa"/>
        </authorList>
    </citation>
    <scope>IDENTIFICATION</scope>
</reference>